<evidence type="ECO:0000313" key="2">
    <source>
        <dbReference type="Proteomes" id="UP001184853"/>
    </source>
</evidence>
<dbReference type="Proteomes" id="UP001184853">
    <property type="component" value="Unassembled WGS sequence"/>
</dbReference>
<sequence length="33" mass="4075">MDRRSSINKKTDENNHRFMLYKEVFSYLVYSTT</sequence>
<comment type="caution">
    <text evidence="1">The sequence shown here is derived from an EMBL/GenBank/DDBJ whole genome shotgun (WGS) entry which is preliminary data.</text>
</comment>
<gene>
    <name evidence="1" type="ORF">J2781_001691</name>
</gene>
<dbReference type="EMBL" id="JAVDQS010000003">
    <property type="protein sequence ID" value="MDR6404771.1"/>
    <property type="molecule type" value="Genomic_DNA"/>
</dbReference>
<keyword evidence="2" id="KW-1185">Reference proteome</keyword>
<reference evidence="1 2" key="1">
    <citation type="submission" date="2023-07" db="EMBL/GenBank/DDBJ databases">
        <title>Sorghum-associated microbial communities from plants grown in Nebraska, USA.</title>
        <authorList>
            <person name="Schachtman D."/>
        </authorList>
    </citation>
    <scope>NUCLEOTIDE SEQUENCE [LARGE SCALE GENOMIC DNA]</scope>
    <source>
        <strain evidence="1 2">DS1709</strain>
    </source>
</reference>
<proteinExistence type="predicted"/>
<accession>A0ABU1LDG8</accession>
<name>A0ABU1LDG8_9FLAO</name>
<protein>
    <submittedName>
        <fullName evidence="1">Uncharacterized protein</fullName>
    </submittedName>
</protein>
<organism evidence="1 2">
    <name type="scientific">Chryseobacterium geocarposphaerae</name>
    <dbReference type="NCBI Taxonomy" id="1416776"/>
    <lineage>
        <taxon>Bacteria</taxon>
        <taxon>Pseudomonadati</taxon>
        <taxon>Bacteroidota</taxon>
        <taxon>Flavobacteriia</taxon>
        <taxon>Flavobacteriales</taxon>
        <taxon>Weeksellaceae</taxon>
        <taxon>Chryseobacterium group</taxon>
        <taxon>Chryseobacterium</taxon>
    </lineage>
</organism>
<evidence type="ECO:0000313" key="1">
    <source>
        <dbReference type="EMBL" id="MDR6404771.1"/>
    </source>
</evidence>